<dbReference type="InterPro" id="IPR008718">
    <property type="entry name" value="NolX"/>
</dbReference>
<protein>
    <submittedName>
        <fullName evidence="2">Uncharacterized protein</fullName>
    </submittedName>
</protein>
<sequence>MMGPNPTQDNARLQSQAVQTALMAAMTLMAAFIKQMSAQGAGCGADNGLQGMAGALGGVGGPAQVGGFGAPGQLGQKQVQTVSVLGRYEGQFGKSGITEEQMREKLKSKDTPPDLKSALQAVLDSKGDPNGLYARLDSAKNGKSDGKISSKDINKLQELPEVQAFSRQRAQSYKNNYLPSDAGSDPSKGGRPITENDAMRELYKYSDHLPGKHIGPDTFRDIVNGKADMKKCPPQVVAAAQYYLDHPDQWKKFGGEDGLAGKHELGNKVATHYQLTAKEDRAVKTLDENRDLFFADGNLKRGKLEELSKHKDPKIAEAATTLLTSQTLFGVLDNGKHGHKGNLWNAADDGQIGKGDLDKFKQVRDPTVAPEPKGHANNPHADPTAVQEMACGQMNQPDIKSKKGGGLRDFVSGLLGGLSKVFEVLTSVVSNTIGRIPGIGKLLSAPAEIVGGAISGGLNVAKTATDGGNVGKAAKDFGFDMMETSISATTGIVDPTGVASGMFAHGMRSLADPNTKFDPAQALNPL</sequence>
<dbReference type="RefSeq" id="WP_251776960.1">
    <property type="nucleotide sequence ID" value="NZ_JAMKFE010000002.1"/>
</dbReference>
<dbReference type="Pfam" id="PF05819">
    <property type="entry name" value="NolX"/>
    <property type="match status" value="1"/>
</dbReference>
<accession>A0ABT0YJD5</accession>
<name>A0ABT0YJD5_9BURK</name>
<organism evidence="2 3">
    <name type="scientific">Caldimonas mangrovi</name>
    <dbReference type="NCBI Taxonomy" id="2944811"/>
    <lineage>
        <taxon>Bacteria</taxon>
        <taxon>Pseudomonadati</taxon>
        <taxon>Pseudomonadota</taxon>
        <taxon>Betaproteobacteria</taxon>
        <taxon>Burkholderiales</taxon>
        <taxon>Sphaerotilaceae</taxon>
        <taxon>Caldimonas</taxon>
    </lineage>
</organism>
<evidence type="ECO:0000256" key="1">
    <source>
        <dbReference type="SAM" id="MobiDB-lite"/>
    </source>
</evidence>
<comment type="caution">
    <text evidence="2">The sequence shown here is derived from an EMBL/GenBank/DDBJ whole genome shotgun (WGS) entry which is preliminary data.</text>
</comment>
<feature type="region of interest" description="Disordered" evidence="1">
    <location>
        <begin position="133"/>
        <end position="155"/>
    </location>
</feature>
<feature type="compositionally biased region" description="Basic and acidic residues" evidence="1">
    <location>
        <begin position="137"/>
        <end position="155"/>
    </location>
</feature>
<feature type="compositionally biased region" description="Basic and acidic residues" evidence="1">
    <location>
        <begin position="100"/>
        <end position="113"/>
    </location>
</feature>
<feature type="region of interest" description="Disordered" evidence="1">
    <location>
        <begin position="95"/>
        <end position="114"/>
    </location>
</feature>
<proteinExistence type="predicted"/>
<dbReference type="Proteomes" id="UP001165541">
    <property type="component" value="Unassembled WGS sequence"/>
</dbReference>
<evidence type="ECO:0000313" key="3">
    <source>
        <dbReference type="Proteomes" id="UP001165541"/>
    </source>
</evidence>
<feature type="region of interest" description="Disordered" evidence="1">
    <location>
        <begin position="175"/>
        <end position="194"/>
    </location>
</feature>
<evidence type="ECO:0000313" key="2">
    <source>
        <dbReference type="EMBL" id="MCM5678830.1"/>
    </source>
</evidence>
<dbReference type="EMBL" id="JAMKFE010000002">
    <property type="protein sequence ID" value="MCM5678830.1"/>
    <property type="molecule type" value="Genomic_DNA"/>
</dbReference>
<keyword evidence="3" id="KW-1185">Reference proteome</keyword>
<gene>
    <name evidence="2" type="ORF">M8A51_04705</name>
</gene>
<reference evidence="2" key="1">
    <citation type="submission" date="2022-05" db="EMBL/GenBank/DDBJ databases">
        <title>Schlegelella sp. nov., isolated from mangrove soil.</title>
        <authorList>
            <person name="Liu Y."/>
            <person name="Ge X."/>
            <person name="Liu W."/>
        </authorList>
    </citation>
    <scope>NUCLEOTIDE SEQUENCE</scope>
    <source>
        <strain evidence="2">S2-27</strain>
    </source>
</reference>